<evidence type="ECO:0000256" key="6">
    <source>
        <dbReference type="ARBA" id="ARBA00022801"/>
    </source>
</evidence>
<organism evidence="13 14">
    <name type="scientific">Sungouiella intermedia</name>
    <dbReference type="NCBI Taxonomy" id="45354"/>
    <lineage>
        <taxon>Eukaryota</taxon>
        <taxon>Fungi</taxon>
        <taxon>Dikarya</taxon>
        <taxon>Ascomycota</taxon>
        <taxon>Saccharomycotina</taxon>
        <taxon>Pichiomycetes</taxon>
        <taxon>Metschnikowiaceae</taxon>
        <taxon>Sungouiella</taxon>
    </lineage>
</organism>
<evidence type="ECO:0000256" key="11">
    <source>
        <dbReference type="ARBA" id="ARBA00083147"/>
    </source>
</evidence>
<comment type="pathway">
    <text evidence="2">Purine metabolism; guanine degradation; xanthine from guanine: step 1/1.</text>
</comment>
<dbReference type="EC" id="3.5.4.3" evidence="4"/>
<proteinExistence type="inferred from homology"/>
<keyword evidence="5" id="KW-0479">Metal-binding</keyword>
<evidence type="ECO:0000256" key="2">
    <source>
        <dbReference type="ARBA" id="ARBA00004984"/>
    </source>
</evidence>
<comment type="function">
    <text evidence="9">Catalyzes the hydrolytic deamination of guanine, producing xanthine and ammonia.</text>
</comment>
<dbReference type="Pfam" id="PF01979">
    <property type="entry name" value="Amidohydro_1"/>
    <property type="match status" value="1"/>
</dbReference>
<feature type="domain" description="Amidohydrolase-related" evidence="12">
    <location>
        <begin position="93"/>
        <end position="494"/>
    </location>
</feature>
<reference evidence="13 14" key="1">
    <citation type="submission" date="2016-10" db="EMBL/GenBank/DDBJ databases">
        <authorList>
            <person name="de Groot N.N."/>
        </authorList>
    </citation>
    <scope>NUCLEOTIDE SEQUENCE [LARGE SCALE GENOMIC DNA]</scope>
    <source>
        <strain evidence="13 14">PYCC 4715</strain>
    </source>
</reference>
<keyword evidence="7" id="KW-0862">Zinc</keyword>
<comment type="cofactor">
    <cofactor evidence="1">
        <name>Zn(2+)</name>
        <dbReference type="ChEBI" id="CHEBI:29105"/>
    </cofactor>
</comment>
<dbReference type="Gene3D" id="2.30.40.10">
    <property type="entry name" value="Urease, subunit C, domain 1"/>
    <property type="match status" value="1"/>
</dbReference>
<dbReference type="Proteomes" id="UP000182259">
    <property type="component" value="Chromosome III"/>
</dbReference>
<dbReference type="Gene3D" id="3.20.20.140">
    <property type="entry name" value="Metal-dependent hydrolases"/>
    <property type="match status" value="1"/>
</dbReference>
<dbReference type="GO" id="GO:0046098">
    <property type="term" value="P:guanine metabolic process"/>
    <property type="evidence" value="ECO:0007669"/>
    <property type="project" value="TreeGrafter"/>
</dbReference>
<evidence type="ECO:0000256" key="4">
    <source>
        <dbReference type="ARBA" id="ARBA00012781"/>
    </source>
</evidence>
<evidence type="ECO:0000313" key="13">
    <source>
        <dbReference type="EMBL" id="SGZ54204.1"/>
    </source>
</evidence>
<dbReference type="FunFam" id="3.20.20.140:FF:000022">
    <property type="entry name" value="Guanine deaminase"/>
    <property type="match status" value="1"/>
</dbReference>
<dbReference type="InterPro" id="IPR051607">
    <property type="entry name" value="Metallo-dep_hydrolases"/>
</dbReference>
<accession>A0A1L0DCD0</accession>
<evidence type="ECO:0000313" key="14">
    <source>
        <dbReference type="Proteomes" id="UP000182259"/>
    </source>
</evidence>
<evidence type="ECO:0000256" key="8">
    <source>
        <dbReference type="ARBA" id="ARBA00051148"/>
    </source>
</evidence>
<evidence type="ECO:0000256" key="10">
    <source>
        <dbReference type="ARBA" id="ARBA00069860"/>
    </source>
</evidence>
<protein>
    <recommendedName>
        <fullName evidence="10">Probable guanine deaminase</fullName>
        <ecNumber evidence="4">3.5.4.3</ecNumber>
    </recommendedName>
    <alternativeName>
        <fullName evidence="11">Guanine aminohydrolase</fullName>
    </alternativeName>
</protein>
<evidence type="ECO:0000256" key="3">
    <source>
        <dbReference type="ARBA" id="ARBA00006745"/>
    </source>
</evidence>
<name>A0A1L0DCD0_9ASCO</name>
<evidence type="ECO:0000259" key="12">
    <source>
        <dbReference type="Pfam" id="PF01979"/>
    </source>
</evidence>
<dbReference type="GO" id="GO:0005829">
    <property type="term" value="C:cytosol"/>
    <property type="evidence" value="ECO:0007669"/>
    <property type="project" value="TreeGrafter"/>
</dbReference>
<dbReference type="PANTHER" id="PTHR11271:SF6">
    <property type="entry name" value="GUANINE DEAMINASE"/>
    <property type="match status" value="1"/>
</dbReference>
<evidence type="ECO:0000256" key="9">
    <source>
        <dbReference type="ARBA" id="ARBA00056079"/>
    </source>
</evidence>
<gene>
    <name evidence="13" type="ORF">SAMEA4029009_CIC11G00000000567</name>
</gene>
<keyword evidence="6" id="KW-0378">Hydrolase</keyword>
<evidence type="ECO:0000256" key="1">
    <source>
        <dbReference type="ARBA" id="ARBA00001947"/>
    </source>
</evidence>
<dbReference type="EMBL" id="LT635766">
    <property type="protein sequence ID" value="SGZ54204.1"/>
    <property type="molecule type" value="Genomic_DNA"/>
</dbReference>
<dbReference type="GO" id="GO:0008892">
    <property type="term" value="F:guanine deaminase activity"/>
    <property type="evidence" value="ECO:0007669"/>
    <property type="project" value="UniProtKB-EC"/>
</dbReference>
<comment type="catalytic activity">
    <reaction evidence="8">
        <text>guanine + H2O + H(+) = xanthine + NH4(+)</text>
        <dbReference type="Rhea" id="RHEA:14665"/>
        <dbReference type="ChEBI" id="CHEBI:15377"/>
        <dbReference type="ChEBI" id="CHEBI:15378"/>
        <dbReference type="ChEBI" id="CHEBI:16235"/>
        <dbReference type="ChEBI" id="CHEBI:17712"/>
        <dbReference type="ChEBI" id="CHEBI:28938"/>
        <dbReference type="EC" id="3.5.4.3"/>
    </reaction>
</comment>
<comment type="similarity">
    <text evidence="3">Belongs to the metallo-dependent hydrolases superfamily. ATZ/TRZ family.</text>
</comment>
<dbReference type="GO" id="GO:0008270">
    <property type="term" value="F:zinc ion binding"/>
    <property type="evidence" value="ECO:0007669"/>
    <property type="project" value="TreeGrafter"/>
</dbReference>
<dbReference type="AlphaFoldDB" id="A0A1L0DCD0"/>
<dbReference type="InterPro" id="IPR032466">
    <property type="entry name" value="Metal_Hydrolase"/>
</dbReference>
<evidence type="ECO:0000256" key="7">
    <source>
        <dbReference type="ARBA" id="ARBA00022833"/>
    </source>
</evidence>
<evidence type="ECO:0000256" key="5">
    <source>
        <dbReference type="ARBA" id="ARBA00022723"/>
    </source>
</evidence>
<sequence length="509" mass="57107">MLFRSPPTITSRPVPYTLYHATLVHTPKLGEIEVLVDYLVGVNEKGIIDFLRPYKDGSASPTEFFKSEASKDNISVDYNHFRFVDLLRLPCLFLVPGFIDTHIHASQYPNVGIGSELPLLDWLKDYTFALENKFTSNSKDKLAFAKEVYQKVISKTLANGTTCASYFTTIDAETTNLFADLLVKNGQRGFVGKVCMDCNPAFPVYEELYDECIKSMDSVIRHCNGLNSKCTGENDTMMVKPIVTPRFAPVCTSKLLKKLGAMAKKHRLPVQTHISENKDEVKLVNDMFPDSDNYASVYNDHDLLGPSTILAHAIHLDKEECQIIREKNCSISHCPLSNTFITSGEAPVKKYLYEEKLNVSLGTDISGGYEQSILGVARSSIMVSHHLAMDTKGYDPRVTVADALYMATAGGARACRLEEEVGTFAVGKKFDVQLIDLDSHGSNVDMFEFQKPSKSVHGDQDPEHERKVLQMIHRWVFSGDDRNCVKVWCNGRVVVDKVDHKWVYVDSME</sequence>
<dbReference type="InterPro" id="IPR011059">
    <property type="entry name" value="Metal-dep_hydrolase_composite"/>
</dbReference>
<dbReference type="SUPFAM" id="SSF51556">
    <property type="entry name" value="Metallo-dependent hydrolases"/>
    <property type="match status" value="1"/>
</dbReference>
<dbReference type="InterPro" id="IPR006680">
    <property type="entry name" value="Amidohydro-rel"/>
</dbReference>
<dbReference type="PANTHER" id="PTHR11271">
    <property type="entry name" value="GUANINE DEAMINASE"/>
    <property type="match status" value="1"/>
</dbReference>